<feature type="region of interest" description="Disordered" evidence="1">
    <location>
        <begin position="91"/>
        <end position="187"/>
    </location>
</feature>
<feature type="region of interest" description="Disordered" evidence="1">
    <location>
        <begin position="203"/>
        <end position="237"/>
    </location>
</feature>
<feature type="region of interest" description="Disordered" evidence="1">
    <location>
        <begin position="1"/>
        <end position="55"/>
    </location>
</feature>
<proteinExistence type="predicted"/>
<feature type="compositionally biased region" description="Low complexity" evidence="1">
    <location>
        <begin position="144"/>
        <end position="173"/>
    </location>
</feature>
<sequence length="237" mass="23360">MAAARAPACRSTTPMANSAASRKAGNVGELQSAAGIAGAATSSSEESCAAGGGLDSPALPAKAALKQPAVACLRGVEDVLVSAEDGALRRLPARKTTEGPPHLSTAPSETQAASPCARTASATRPALTRPAAREWRAGAGGAARRGSASASARHSSSVRAGGPAAGPVRAPSRCPVGAATGPRTSRNLATACAVTLSRSRSVVSATASATRHASTAAAVAAQRSGSPRRQCRRRKPG</sequence>
<comment type="caution">
    <text evidence="2">The sequence shown here is derived from an EMBL/GenBank/DDBJ whole genome shotgun (WGS) entry which is preliminary data.</text>
</comment>
<feature type="compositionally biased region" description="Polar residues" evidence="1">
    <location>
        <begin position="10"/>
        <end position="20"/>
    </location>
</feature>
<reference evidence="3" key="1">
    <citation type="journal article" date="2018" name="Algal Res.">
        <title>Characterization of plant carbon substrate utilization by Auxenochlorella protothecoides.</title>
        <authorList>
            <person name="Vogler B.W."/>
            <person name="Starkenburg S.R."/>
            <person name="Sudasinghe N."/>
            <person name="Schambach J.Y."/>
            <person name="Rollin J.A."/>
            <person name="Pattathil S."/>
            <person name="Barry A.N."/>
        </authorList>
    </citation>
    <scope>NUCLEOTIDE SEQUENCE [LARGE SCALE GENOMIC DNA]</scope>
    <source>
        <strain evidence="3">UTEX 25</strain>
    </source>
</reference>
<dbReference type="EMBL" id="QOKY01000071">
    <property type="protein sequence ID" value="RMZ57779.1"/>
    <property type="molecule type" value="Genomic_DNA"/>
</dbReference>
<name>A0A3M7L6E6_AUXPR</name>
<feature type="compositionally biased region" description="Low complexity" evidence="1">
    <location>
        <begin position="32"/>
        <end position="49"/>
    </location>
</feature>
<dbReference type="Proteomes" id="UP000279271">
    <property type="component" value="Unassembled WGS sequence"/>
</dbReference>
<organism evidence="2 3">
    <name type="scientific">Auxenochlorella protothecoides</name>
    <name type="common">Green microalga</name>
    <name type="synonym">Chlorella protothecoides</name>
    <dbReference type="NCBI Taxonomy" id="3075"/>
    <lineage>
        <taxon>Eukaryota</taxon>
        <taxon>Viridiplantae</taxon>
        <taxon>Chlorophyta</taxon>
        <taxon>core chlorophytes</taxon>
        <taxon>Trebouxiophyceae</taxon>
        <taxon>Chlorellales</taxon>
        <taxon>Chlorellaceae</taxon>
        <taxon>Auxenochlorella</taxon>
    </lineage>
</organism>
<protein>
    <submittedName>
        <fullName evidence="2">Uncharacterized protein</fullName>
    </submittedName>
</protein>
<gene>
    <name evidence="2" type="ORF">APUTEX25_004321</name>
</gene>
<accession>A0A3M7L6E6</accession>
<evidence type="ECO:0000313" key="3">
    <source>
        <dbReference type="Proteomes" id="UP000279271"/>
    </source>
</evidence>
<feature type="compositionally biased region" description="Low complexity" evidence="1">
    <location>
        <begin position="117"/>
        <end position="130"/>
    </location>
</feature>
<feature type="compositionally biased region" description="Low complexity" evidence="1">
    <location>
        <begin position="203"/>
        <end position="228"/>
    </location>
</feature>
<dbReference type="AlphaFoldDB" id="A0A3M7L6E6"/>
<feature type="non-terminal residue" evidence="2">
    <location>
        <position position="237"/>
    </location>
</feature>
<evidence type="ECO:0000313" key="2">
    <source>
        <dbReference type="EMBL" id="RMZ57779.1"/>
    </source>
</evidence>
<evidence type="ECO:0000256" key="1">
    <source>
        <dbReference type="SAM" id="MobiDB-lite"/>
    </source>
</evidence>